<gene>
    <name evidence="1" type="ORF">METZ01_LOCUS485723</name>
</gene>
<name>A0A383CLE5_9ZZZZ</name>
<dbReference type="AlphaFoldDB" id="A0A383CLE5"/>
<sequence>TPASLDMANILGGLMNDGGSLVKVQDETGSAIEYVSFLSSWINNIGIMAATEGYYVKVNTASSVTVSGDGTDLPLAIPLTNGWNIISYPAQNAQDANNVLQSLMDSGSLVKVQDETGLAIEYVSFLSSWINNINNFKAGEGYYVKVNQATTLSINEGTSVSRIAYTEEKIEPVHFHAGFSGNPYLPMNLYIVDVKLDGNPVGRGVEVGIFDNDICIGSAVLIKSLEAKTSYLSIIVGRDD</sequence>
<protein>
    <submittedName>
        <fullName evidence="1">Uncharacterized protein</fullName>
    </submittedName>
</protein>
<dbReference type="EMBL" id="UINC01209726">
    <property type="protein sequence ID" value="SVE32869.1"/>
    <property type="molecule type" value="Genomic_DNA"/>
</dbReference>
<feature type="non-terminal residue" evidence="1">
    <location>
        <position position="240"/>
    </location>
</feature>
<accession>A0A383CLE5</accession>
<evidence type="ECO:0000313" key="1">
    <source>
        <dbReference type="EMBL" id="SVE32869.1"/>
    </source>
</evidence>
<proteinExistence type="predicted"/>
<feature type="non-terminal residue" evidence="1">
    <location>
        <position position="1"/>
    </location>
</feature>
<reference evidence="1" key="1">
    <citation type="submission" date="2018-05" db="EMBL/GenBank/DDBJ databases">
        <authorList>
            <person name="Lanie J.A."/>
            <person name="Ng W.-L."/>
            <person name="Kazmierczak K.M."/>
            <person name="Andrzejewski T.M."/>
            <person name="Davidsen T.M."/>
            <person name="Wayne K.J."/>
            <person name="Tettelin H."/>
            <person name="Glass J.I."/>
            <person name="Rusch D."/>
            <person name="Podicherti R."/>
            <person name="Tsui H.-C.T."/>
            <person name="Winkler M.E."/>
        </authorList>
    </citation>
    <scope>NUCLEOTIDE SEQUENCE</scope>
</reference>
<organism evidence="1">
    <name type="scientific">marine metagenome</name>
    <dbReference type="NCBI Taxonomy" id="408172"/>
    <lineage>
        <taxon>unclassified sequences</taxon>
        <taxon>metagenomes</taxon>
        <taxon>ecological metagenomes</taxon>
    </lineage>
</organism>